<dbReference type="VEuPathDB" id="FungiDB:CAGL0H02167g"/>
<dbReference type="InterPro" id="IPR021211">
    <property type="entry name" value="SAM35"/>
</dbReference>
<dbReference type="InParanoid" id="Q6FSA5"/>
<evidence type="ECO:0000313" key="1">
    <source>
        <dbReference type="CGD" id="CAL0131800"/>
    </source>
</evidence>
<dbReference type="KEGG" id="cgr:2888560"/>
<dbReference type="Pfam" id="PF10806">
    <property type="entry name" value="SAM35"/>
    <property type="match status" value="1"/>
</dbReference>
<dbReference type="Proteomes" id="UP000002428">
    <property type="component" value="Chromosome H"/>
</dbReference>
<dbReference type="eggNOG" id="ENOG502RXPE">
    <property type="taxonomic scope" value="Eukaryota"/>
</dbReference>
<name>Q6FSA5_CANGA</name>
<dbReference type="AlphaFoldDB" id="Q6FSA5"/>
<evidence type="ECO:0008006" key="4">
    <source>
        <dbReference type="Google" id="ProtNLM"/>
    </source>
</evidence>
<keyword evidence="3" id="KW-1185">Reference proteome</keyword>
<evidence type="ECO:0000313" key="3">
    <source>
        <dbReference type="Proteomes" id="UP000002428"/>
    </source>
</evidence>
<reference evidence="2 3" key="1">
    <citation type="journal article" date="2004" name="Nature">
        <title>Genome evolution in yeasts.</title>
        <authorList>
            <consortium name="Genolevures"/>
            <person name="Dujon B."/>
            <person name="Sherman D."/>
            <person name="Fischer G."/>
            <person name="Durrens P."/>
            <person name="Casaregola S."/>
            <person name="Lafontaine I."/>
            <person name="de Montigny J."/>
            <person name="Marck C."/>
            <person name="Neuveglise C."/>
            <person name="Talla E."/>
            <person name="Goffard N."/>
            <person name="Frangeul L."/>
            <person name="Aigle M."/>
            <person name="Anthouard V."/>
            <person name="Babour A."/>
            <person name="Barbe V."/>
            <person name="Barnay S."/>
            <person name="Blanchin S."/>
            <person name="Beckerich J.M."/>
            <person name="Beyne E."/>
            <person name="Bleykasten C."/>
            <person name="Boisrame A."/>
            <person name="Boyer J."/>
            <person name="Cattolico L."/>
            <person name="Confanioleri F."/>
            <person name="de Daruvar A."/>
            <person name="Despons L."/>
            <person name="Fabre E."/>
            <person name="Fairhead C."/>
            <person name="Ferry-Dumazet H."/>
            <person name="Groppi A."/>
            <person name="Hantraye F."/>
            <person name="Hennequin C."/>
            <person name="Jauniaux N."/>
            <person name="Joyet P."/>
            <person name="Kachouri R."/>
            <person name="Kerrest A."/>
            <person name="Koszul R."/>
            <person name="Lemaire M."/>
            <person name="Lesur I."/>
            <person name="Ma L."/>
            <person name="Muller H."/>
            <person name="Nicaud J.M."/>
            <person name="Nikolski M."/>
            <person name="Oztas S."/>
            <person name="Ozier-Kalogeropoulos O."/>
            <person name="Pellenz S."/>
            <person name="Potier S."/>
            <person name="Richard G.F."/>
            <person name="Straub M.L."/>
            <person name="Suleau A."/>
            <person name="Swennene D."/>
            <person name="Tekaia F."/>
            <person name="Wesolowski-Louvel M."/>
            <person name="Westhof E."/>
            <person name="Wirth B."/>
            <person name="Zeniou-Meyer M."/>
            <person name="Zivanovic I."/>
            <person name="Bolotin-Fukuhara M."/>
            <person name="Thierry A."/>
            <person name="Bouchier C."/>
            <person name="Caudron B."/>
            <person name="Scarpelli C."/>
            <person name="Gaillardin C."/>
            <person name="Weissenbach J."/>
            <person name="Wincker P."/>
            <person name="Souciet J.L."/>
        </authorList>
    </citation>
    <scope>NUCLEOTIDE SEQUENCE [LARGE SCALE GENOMIC DNA]</scope>
    <source>
        <strain evidence="3">ATCC 2001 / BCRC 20586 / JCM 3761 / NBRC 0622 / NRRL Y-65 / CBS 138</strain>
    </source>
</reference>
<sequence length="336" mass="37905">MSSTTMKVPTPVKWVFDRFPVVQYQTIPQSKAIAYSDTVNRCFEFRDVKSSMHNPEYDGGNSKNDNSGNDNFQLGVYSVHGFEIGGTDVMLARDPLCLYAQLSLCKKNNLRLPTKFEEGNNEKKNQPKLDAESTLDSHFTTDVAGIRKPGNKVVILSEKAHKDERLPILIETTMNGQSKNIKRYVRSMDSIMIILDSKLESAELAIGNLLDTTVYDAFLLCTIHNNLVYETYGCSPDTLHTLSKRNRFFTRHPQISSLSLGQIYTPSPSDLEKQLAMAKDILLLLQSTHDKFSDYLRLKVASYVLALLHLPSFGEFLRAECSKLLDDSTTIVKDFV</sequence>
<dbReference type="EMBL" id="CR380954">
    <property type="protein sequence ID" value="CAG59822.1"/>
    <property type="molecule type" value="Genomic_DNA"/>
</dbReference>
<dbReference type="STRING" id="284593.Q6FSA5"/>
<dbReference type="FunCoup" id="Q6FSA5">
    <property type="interactions" value="76"/>
</dbReference>
<dbReference type="HOGENOM" id="CLU_073166_0_0_1"/>
<protein>
    <recommendedName>
        <fullName evidence="4">Sorting assembly machinery 35 kDa subunit</fullName>
    </recommendedName>
</protein>
<evidence type="ECO:0000313" key="2">
    <source>
        <dbReference type="EMBL" id="CAG59822.1"/>
    </source>
</evidence>
<gene>
    <name evidence="1 2" type="ordered locus">CAGL0H02167g</name>
</gene>
<proteinExistence type="predicted"/>
<accession>Q6FSA5</accession>
<dbReference type="CGD" id="CAL0131800">
    <property type="gene designation" value="CAGL0H02167g"/>
</dbReference>
<organism evidence="2 3">
    <name type="scientific">Candida glabrata (strain ATCC 2001 / BCRC 20586 / JCM 3761 / NBRC 0622 / NRRL Y-65 / CBS 138)</name>
    <name type="common">Yeast</name>
    <name type="synonym">Nakaseomyces glabratus</name>
    <dbReference type="NCBI Taxonomy" id="284593"/>
    <lineage>
        <taxon>Eukaryota</taxon>
        <taxon>Fungi</taxon>
        <taxon>Dikarya</taxon>
        <taxon>Ascomycota</taxon>
        <taxon>Saccharomycotina</taxon>
        <taxon>Saccharomycetes</taxon>
        <taxon>Saccharomycetales</taxon>
        <taxon>Saccharomycetaceae</taxon>
        <taxon>Nakaseomyces</taxon>
    </lineage>
</organism>